<dbReference type="RefSeq" id="WP_204910859.1">
    <property type="nucleotide sequence ID" value="NZ_BAAAYR010000002.1"/>
</dbReference>
<evidence type="ECO:0000256" key="2">
    <source>
        <dbReference type="SAM" id="Phobius"/>
    </source>
</evidence>
<feature type="compositionally biased region" description="Pro residues" evidence="1">
    <location>
        <begin position="58"/>
        <end position="68"/>
    </location>
</feature>
<evidence type="ECO:0008006" key="5">
    <source>
        <dbReference type="Google" id="ProtNLM"/>
    </source>
</evidence>
<sequence length="230" mass="24270">MTSGEPSAWGPPTGGPPDPYAGSYAGPWGPAPGAPTGWAGPPPPWPGAPVTDEQLRRLPPPGPLPPRAGAPVVVDQRPAVIGLAVTLAVTGSLLWVCGLSLFGVVALAGIQAMSPVGDEGVVFHTLDQFVLRMGDGLWVPLYGFPVASIVTGFLLLSRRPWTRLAHSGVGVASLAWAAWWLRDSWLSWVVVALYVGLAVAVLWAPSVGRWYDGRPRRPRTPRVAPDQLYG</sequence>
<evidence type="ECO:0000313" key="4">
    <source>
        <dbReference type="Proteomes" id="UP001500767"/>
    </source>
</evidence>
<keyword evidence="2" id="KW-1133">Transmembrane helix</keyword>
<name>A0ABP6XA66_9ACTN</name>
<protein>
    <recommendedName>
        <fullName evidence="5">Integral membrane protein</fullName>
    </recommendedName>
</protein>
<accession>A0ABP6XA66</accession>
<keyword evidence="4" id="KW-1185">Reference proteome</keyword>
<keyword evidence="2" id="KW-0472">Membrane</keyword>
<evidence type="ECO:0000313" key="3">
    <source>
        <dbReference type="EMBL" id="GAA3563885.1"/>
    </source>
</evidence>
<keyword evidence="2" id="KW-0812">Transmembrane</keyword>
<organism evidence="3 4">
    <name type="scientific">Microlunatus spumicola</name>
    <dbReference type="NCBI Taxonomy" id="81499"/>
    <lineage>
        <taxon>Bacteria</taxon>
        <taxon>Bacillati</taxon>
        <taxon>Actinomycetota</taxon>
        <taxon>Actinomycetes</taxon>
        <taxon>Propionibacteriales</taxon>
        <taxon>Propionibacteriaceae</taxon>
        <taxon>Microlunatus</taxon>
    </lineage>
</organism>
<feature type="transmembrane region" description="Helical" evidence="2">
    <location>
        <begin position="93"/>
        <end position="117"/>
    </location>
</feature>
<comment type="caution">
    <text evidence="3">The sequence shown here is derived from an EMBL/GenBank/DDBJ whole genome shotgun (WGS) entry which is preliminary data.</text>
</comment>
<evidence type="ECO:0000256" key="1">
    <source>
        <dbReference type="SAM" id="MobiDB-lite"/>
    </source>
</evidence>
<reference evidence="4" key="1">
    <citation type="journal article" date="2019" name="Int. J. Syst. Evol. Microbiol.">
        <title>The Global Catalogue of Microorganisms (GCM) 10K type strain sequencing project: providing services to taxonomists for standard genome sequencing and annotation.</title>
        <authorList>
            <consortium name="The Broad Institute Genomics Platform"/>
            <consortium name="The Broad Institute Genome Sequencing Center for Infectious Disease"/>
            <person name="Wu L."/>
            <person name="Ma J."/>
        </authorList>
    </citation>
    <scope>NUCLEOTIDE SEQUENCE [LARGE SCALE GENOMIC DNA]</scope>
    <source>
        <strain evidence="4">JCM 16540</strain>
    </source>
</reference>
<proteinExistence type="predicted"/>
<dbReference type="EMBL" id="BAAAYR010000002">
    <property type="protein sequence ID" value="GAA3563885.1"/>
    <property type="molecule type" value="Genomic_DNA"/>
</dbReference>
<gene>
    <name evidence="3" type="ORF">GCM10022197_19300</name>
</gene>
<feature type="transmembrane region" description="Helical" evidence="2">
    <location>
        <begin position="164"/>
        <end position="181"/>
    </location>
</feature>
<feature type="region of interest" description="Disordered" evidence="1">
    <location>
        <begin position="1"/>
        <end position="70"/>
    </location>
</feature>
<feature type="transmembrane region" description="Helical" evidence="2">
    <location>
        <begin position="137"/>
        <end position="157"/>
    </location>
</feature>
<feature type="transmembrane region" description="Helical" evidence="2">
    <location>
        <begin position="187"/>
        <end position="211"/>
    </location>
</feature>
<dbReference type="Proteomes" id="UP001500767">
    <property type="component" value="Unassembled WGS sequence"/>
</dbReference>